<feature type="transmembrane region" description="Helical" evidence="9">
    <location>
        <begin position="450"/>
        <end position="472"/>
    </location>
</feature>
<feature type="transmembrane region" description="Helical" evidence="9">
    <location>
        <begin position="412"/>
        <end position="430"/>
    </location>
</feature>
<dbReference type="InterPro" id="IPR002490">
    <property type="entry name" value="V-ATPase_116kDa_su"/>
</dbReference>
<protein>
    <recommendedName>
        <fullName evidence="12">V-type ATP synthase subunit I</fullName>
    </recommendedName>
</protein>
<proteinExistence type="inferred from homology"/>
<feature type="non-terminal residue" evidence="10">
    <location>
        <position position="617"/>
    </location>
</feature>
<dbReference type="GO" id="GO:0033179">
    <property type="term" value="C:proton-transporting V-type ATPase, V0 domain"/>
    <property type="evidence" value="ECO:0007669"/>
    <property type="project" value="InterPro"/>
</dbReference>
<keyword evidence="8" id="KW-0175">Coiled coil</keyword>
<reference evidence="10" key="2">
    <citation type="submission" date="2021-04" db="EMBL/GenBank/DDBJ databases">
        <authorList>
            <person name="Gilroy R."/>
        </authorList>
    </citation>
    <scope>NUCLEOTIDE SEQUENCE</scope>
    <source>
        <strain evidence="10">B5-657</strain>
    </source>
</reference>
<evidence type="ECO:0000256" key="1">
    <source>
        <dbReference type="ARBA" id="ARBA00004141"/>
    </source>
</evidence>
<feature type="coiled-coil region" evidence="8">
    <location>
        <begin position="236"/>
        <end position="263"/>
    </location>
</feature>
<gene>
    <name evidence="10" type="ORF">H9872_05795</name>
</gene>
<evidence type="ECO:0000256" key="3">
    <source>
        <dbReference type="ARBA" id="ARBA00022448"/>
    </source>
</evidence>
<comment type="subcellular location">
    <subcellularLocation>
        <location evidence="1">Membrane</location>
        <topology evidence="1">Multi-pass membrane protein</topology>
    </subcellularLocation>
</comment>
<dbReference type="EMBL" id="JAHLFQ010000128">
    <property type="protein sequence ID" value="MBU3804247.1"/>
    <property type="molecule type" value="Genomic_DNA"/>
</dbReference>
<dbReference type="GO" id="GO:0007035">
    <property type="term" value="P:vacuolar acidification"/>
    <property type="evidence" value="ECO:0007669"/>
    <property type="project" value="TreeGrafter"/>
</dbReference>
<keyword evidence="3" id="KW-0813">Transport</keyword>
<dbReference type="Proteomes" id="UP000824229">
    <property type="component" value="Unassembled WGS sequence"/>
</dbReference>
<evidence type="ECO:0000256" key="9">
    <source>
        <dbReference type="SAM" id="Phobius"/>
    </source>
</evidence>
<evidence type="ECO:0000256" key="6">
    <source>
        <dbReference type="ARBA" id="ARBA00023065"/>
    </source>
</evidence>
<keyword evidence="5 9" id="KW-1133">Transmembrane helix</keyword>
<organism evidence="10 11">
    <name type="scientific">Candidatus Cellulosilyticum pullistercoris</name>
    <dbReference type="NCBI Taxonomy" id="2838521"/>
    <lineage>
        <taxon>Bacteria</taxon>
        <taxon>Bacillati</taxon>
        <taxon>Bacillota</taxon>
        <taxon>Clostridia</taxon>
        <taxon>Lachnospirales</taxon>
        <taxon>Cellulosilyticaceae</taxon>
        <taxon>Cellulosilyticum</taxon>
    </lineage>
</organism>
<evidence type="ECO:0000313" key="11">
    <source>
        <dbReference type="Proteomes" id="UP000824229"/>
    </source>
</evidence>
<sequence>MAIEKMKLLSLVGTRNEEHAILQELVLSQKVHINLENSETYGNNYIMHEYEAMLPSGEKVQEENDAETESVCRGAITEVEKIASELQIDLKVILDQIKSYSKAQALADLQALKEKMGPNIESIMEKRKQVSRIETLSKNLSYFNKEIDFTILNSLKYIKYEVGMLSRENRLHIKKNYENISALVFEIGEVEASKEDIYIVFYLGELEEETHKLLKSLNWQVLEIDEDLRDGVDTCKAENEKKLEILKKQISVLEKDIFETKSELVSKLGRIYSRMQLELKILEIKEHLFRGNNVFVLNAWIRARDYNKLEEKVSGITDKYVMMARKASDLGEEVMPPTLLKNNWLFRPFEMIVKLYGLPSYNEIDPTPFLAITFCLMFGIMFGDVGQGLVYFLAGVFIANKIPAASGILKRLGASSILFGFVYGSVFGLEDIPVIRDIALVHGGPLNRPNIMPVLIAGVVFGVAVLTVSFAIGIINALRRKDIESAFFGKNGVAGYFFFIGLICTALCIVGVIPIPIIVPILVMISMLVIMVFKEPLTHLMEGSRPLIKGDKGSYYIESGFEGVETILSTLSNSISFIRVGAFALNHAGLFMAFKVMAEMVPGEITKFIILVLGNIL</sequence>
<name>A0A9E2KCK3_9FIRM</name>
<dbReference type="PANTHER" id="PTHR11629">
    <property type="entry name" value="VACUOLAR PROTON ATPASES"/>
    <property type="match status" value="1"/>
</dbReference>
<dbReference type="GO" id="GO:0046961">
    <property type="term" value="F:proton-transporting ATPase activity, rotational mechanism"/>
    <property type="evidence" value="ECO:0007669"/>
    <property type="project" value="InterPro"/>
</dbReference>
<keyword evidence="7 9" id="KW-0472">Membrane</keyword>
<accession>A0A9E2KCK3</accession>
<dbReference type="AlphaFoldDB" id="A0A9E2KCK3"/>
<dbReference type="Pfam" id="PF01496">
    <property type="entry name" value="V_ATPase_I"/>
    <property type="match status" value="1"/>
</dbReference>
<reference evidence="10" key="1">
    <citation type="journal article" date="2021" name="PeerJ">
        <title>Extensive microbial diversity within the chicken gut microbiome revealed by metagenomics and culture.</title>
        <authorList>
            <person name="Gilroy R."/>
            <person name="Ravi A."/>
            <person name="Getino M."/>
            <person name="Pursley I."/>
            <person name="Horton D.L."/>
            <person name="Alikhan N.F."/>
            <person name="Baker D."/>
            <person name="Gharbi K."/>
            <person name="Hall N."/>
            <person name="Watson M."/>
            <person name="Adriaenssens E.M."/>
            <person name="Foster-Nyarko E."/>
            <person name="Jarju S."/>
            <person name="Secka A."/>
            <person name="Antonio M."/>
            <person name="Oren A."/>
            <person name="Chaudhuri R.R."/>
            <person name="La Ragione R."/>
            <person name="Hildebrand F."/>
            <person name="Pallen M.J."/>
        </authorList>
    </citation>
    <scope>NUCLEOTIDE SEQUENCE</scope>
    <source>
        <strain evidence="10">B5-657</strain>
    </source>
</reference>
<evidence type="ECO:0008006" key="12">
    <source>
        <dbReference type="Google" id="ProtNLM"/>
    </source>
</evidence>
<evidence type="ECO:0000256" key="2">
    <source>
        <dbReference type="ARBA" id="ARBA00009904"/>
    </source>
</evidence>
<evidence type="ECO:0000313" key="10">
    <source>
        <dbReference type="EMBL" id="MBU3804247.1"/>
    </source>
</evidence>
<evidence type="ECO:0000256" key="8">
    <source>
        <dbReference type="SAM" id="Coils"/>
    </source>
</evidence>
<comment type="caution">
    <text evidence="10">The sequence shown here is derived from an EMBL/GenBank/DDBJ whole genome shotgun (WGS) entry which is preliminary data.</text>
</comment>
<evidence type="ECO:0000256" key="5">
    <source>
        <dbReference type="ARBA" id="ARBA00022989"/>
    </source>
</evidence>
<evidence type="ECO:0000256" key="4">
    <source>
        <dbReference type="ARBA" id="ARBA00022692"/>
    </source>
</evidence>
<keyword evidence="4 9" id="KW-0812">Transmembrane</keyword>
<dbReference type="PANTHER" id="PTHR11629:SF63">
    <property type="entry name" value="V-TYPE PROTON ATPASE SUBUNIT A"/>
    <property type="match status" value="1"/>
</dbReference>
<feature type="transmembrane region" description="Helical" evidence="9">
    <location>
        <begin position="369"/>
        <end position="400"/>
    </location>
</feature>
<feature type="transmembrane region" description="Helical" evidence="9">
    <location>
        <begin position="519"/>
        <end position="537"/>
    </location>
</feature>
<evidence type="ECO:0000256" key="7">
    <source>
        <dbReference type="ARBA" id="ARBA00023136"/>
    </source>
</evidence>
<dbReference type="GO" id="GO:0016471">
    <property type="term" value="C:vacuolar proton-transporting V-type ATPase complex"/>
    <property type="evidence" value="ECO:0007669"/>
    <property type="project" value="TreeGrafter"/>
</dbReference>
<comment type="similarity">
    <text evidence="2">Belongs to the V-ATPase 116 kDa subunit family.</text>
</comment>
<keyword evidence="6" id="KW-0406">Ion transport</keyword>
<dbReference type="GO" id="GO:0051117">
    <property type="term" value="F:ATPase binding"/>
    <property type="evidence" value="ECO:0007669"/>
    <property type="project" value="TreeGrafter"/>
</dbReference>